<keyword evidence="1" id="KW-0472">Membrane</keyword>
<keyword evidence="1" id="KW-1133">Transmembrane helix</keyword>
<feature type="transmembrane region" description="Helical" evidence="1">
    <location>
        <begin position="87"/>
        <end position="107"/>
    </location>
</feature>
<name>A0A6V8IHZ4_9PROT</name>
<proteinExistence type="predicted"/>
<organism evidence="2 3">
    <name type="scientific">Acetobacter persici</name>
    <dbReference type="NCBI Taxonomy" id="1076596"/>
    <lineage>
        <taxon>Bacteria</taxon>
        <taxon>Pseudomonadati</taxon>
        <taxon>Pseudomonadota</taxon>
        <taxon>Alphaproteobacteria</taxon>
        <taxon>Acetobacterales</taxon>
        <taxon>Acetobacteraceae</taxon>
        <taxon>Acetobacter</taxon>
    </lineage>
</organism>
<evidence type="ECO:0000313" key="2">
    <source>
        <dbReference type="EMBL" id="GFE94885.1"/>
    </source>
</evidence>
<gene>
    <name evidence="2" type="ORF">DmAi_29440</name>
</gene>
<sequence length="189" mass="20243">MTHEADAPGTVAMDCPQATEVGEHGKDFPYWAAKEALKAAEIALAETDRSRESLGKTATSLIGWALPLSIVFGGAVLAENLKLPQRAAAGVGFLMTTAAVMAAFQALRVRDWANASLSPSQWFSLIEEPPADASAFFITLQRLNSIEAALHKNDQLVEGNAKHVRRAWGLLLAMPAMAFLAALLTLLIF</sequence>
<evidence type="ECO:0000256" key="1">
    <source>
        <dbReference type="SAM" id="Phobius"/>
    </source>
</evidence>
<feature type="transmembrane region" description="Helical" evidence="1">
    <location>
        <begin position="61"/>
        <end position="81"/>
    </location>
</feature>
<evidence type="ECO:0000313" key="3">
    <source>
        <dbReference type="Proteomes" id="UP000548726"/>
    </source>
</evidence>
<dbReference type="EMBL" id="BLJP01000030">
    <property type="protein sequence ID" value="GFE94885.1"/>
    <property type="molecule type" value="Genomic_DNA"/>
</dbReference>
<keyword evidence="1" id="KW-0812">Transmembrane</keyword>
<reference evidence="2 3" key="1">
    <citation type="journal article" date="2020" name="Cell Rep.">
        <title>Local necrotic cells trigger systemic immune activation via gut microbiome dysbiosis in Drosophila.</title>
        <authorList>
            <person name="Kosakamoto H."/>
            <person name="Yamauchi T."/>
            <person name="Akuzawa-Tokita Y."/>
            <person name="Nishimura K."/>
            <person name="Soga T."/>
            <person name="Murakami T."/>
            <person name="Mori H."/>
            <person name="Yamamoto K."/>
            <person name="Miyazaki R."/>
            <person name="Koto A."/>
            <person name="Miura M."/>
            <person name="Obata F."/>
        </authorList>
    </citation>
    <scope>NUCLEOTIDE SEQUENCE [LARGE SCALE GENOMIC DNA]</scope>
    <source>
        <strain evidence="2 3">Ai</strain>
    </source>
</reference>
<keyword evidence="3" id="KW-1185">Reference proteome</keyword>
<dbReference type="Proteomes" id="UP000548726">
    <property type="component" value="Unassembled WGS sequence"/>
</dbReference>
<comment type="caution">
    <text evidence="2">The sequence shown here is derived from an EMBL/GenBank/DDBJ whole genome shotgun (WGS) entry which is preliminary data.</text>
</comment>
<feature type="transmembrane region" description="Helical" evidence="1">
    <location>
        <begin position="168"/>
        <end position="188"/>
    </location>
</feature>
<protein>
    <submittedName>
        <fullName evidence="2">Uncharacterized protein</fullName>
    </submittedName>
</protein>
<dbReference type="AlphaFoldDB" id="A0A6V8IHZ4"/>
<accession>A0A6V8IHZ4</accession>